<feature type="signal peptide" evidence="1">
    <location>
        <begin position="1"/>
        <end position="17"/>
    </location>
</feature>
<reference evidence="5 6" key="1">
    <citation type="submission" date="2018-06" db="EMBL/GenBank/DDBJ databases">
        <authorList>
            <consortium name="Pathogen Informatics"/>
            <person name="Doyle S."/>
        </authorList>
    </citation>
    <scope>NUCLEOTIDE SEQUENCE [LARGE SCALE GENOMIC DNA]</scope>
    <source>
        <strain evidence="5 6">NCTC11112</strain>
    </source>
</reference>
<dbReference type="EMBL" id="UGAW01000001">
    <property type="protein sequence ID" value="STG52148.1"/>
    <property type="molecule type" value="Genomic_DNA"/>
</dbReference>
<feature type="chain" id="PRO_5044071639" description="Secreted protein" evidence="1">
    <location>
        <begin position="18"/>
        <end position="83"/>
    </location>
</feature>
<dbReference type="EMBL" id="CAUZHL010000005">
    <property type="protein sequence ID" value="CAK1214046.1"/>
    <property type="molecule type" value="Genomic_DNA"/>
</dbReference>
<organism evidence="5 6">
    <name type="scientific">Escherichia coli</name>
    <dbReference type="NCBI Taxonomy" id="562"/>
    <lineage>
        <taxon>Bacteria</taxon>
        <taxon>Pseudomonadati</taxon>
        <taxon>Pseudomonadota</taxon>
        <taxon>Gammaproteobacteria</taxon>
        <taxon>Enterobacterales</taxon>
        <taxon>Enterobacteriaceae</taxon>
        <taxon>Escherichia</taxon>
    </lineage>
</organism>
<name>A0A2X1M992_ECOLX</name>
<dbReference type="Proteomes" id="UP001190091">
    <property type="component" value="Unassembled WGS sequence"/>
</dbReference>
<dbReference type="AlphaFoldDB" id="A0A2X1M992"/>
<evidence type="ECO:0000313" key="3">
    <source>
        <dbReference type="EMBL" id="CAK1214156.1"/>
    </source>
</evidence>
<sequence>MLLAGIFVLIFSGLSTSQVQMLHQPPGTTTAHRDTILNQHICQSTRTCGTPTLVPDPDCFAIQFDSRRINRIEPILPVPELLQ</sequence>
<evidence type="ECO:0008006" key="7">
    <source>
        <dbReference type="Google" id="ProtNLM"/>
    </source>
</evidence>
<evidence type="ECO:0000313" key="6">
    <source>
        <dbReference type="Proteomes" id="UP000254817"/>
    </source>
</evidence>
<reference evidence="2" key="2">
    <citation type="submission" date="2023-10" db="EMBL/GenBank/DDBJ databases">
        <authorList>
            <person name="Leclercq S."/>
        </authorList>
    </citation>
    <scope>NUCLEOTIDE SEQUENCE</scope>
    <source>
        <strain evidence="2">F848</strain>
    </source>
</reference>
<keyword evidence="1" id="KW-0732">Signal</keyword>
<proteinExistence type="predicted"/>
<gene>
    <name evidence="2" type="ORF">FGAF848_39470</name>
    <name evidence="3" type="ORF">FGAF848_39840</name>
    <name evidence="4" type="ORF">NCTC11112_02640</name>
    <name evidence="5" type="ORF">NCTC11112_02690</name>
</gene>
<dbReference type="Proteomes" id="UP000254817">
    <property type="component" value="Unassembled WGS sequence"/>
</dbReference>
<accession>A0A2X1M992</accession>
<evidence type="ECO:0000256" key="1">
    <source>
        <dbReference type="SAM" id="SignalP"/>
    </source>
</evidence>
<dbReference type="EMBL" id="CAUZHL010000005">
    <property type="protein sequence ID" value="CAK1214156.1"/>
    <property type="molecule type" value="Genomic_DNA"/>
</dbReference>
<evidence type="ECO:0000313" key="4">
    <source>
        <dbReference type="EMBL" id="STG52148.1"/>
    </source>
</evidence>
<evidence type="ECO:0000313" key="2">
    <source>
        <dbReference type="EMBL" id="CAK1214046.1"/>
    </source>
</evidence>
<evidence type="ECO:0000313" key="5">
    <source>
        <dbReference type="EMBL" id="STG52195.1"/>
    </source>
</evidence>
<protein>
    <recommendedName>
        <fullName evidence="7">Secreted protein</fullName>
    </recommendedName>
</protein>
<dbReference type="EMBL" id="UGAW01000001">
    <property type="protein sequence ID" value="STG52195.1"/>
    <property type="molecule type" value="Genomic_DNA"/>
</dbReference>